<organism evidence="8 9">
    <name type="scientific">Siphonobacter aquaeclarae</name>
    <dbReference type="NCBI Taxonomy" id="563176"/>
    <lineage>
        <taxon>Bacteria</taxon>
        <taxon>Pseudomonadati</taxon>
        <taxon>Bacteroidota</taxon>
        <taxon>Cytophagia</taxon>
        <taxon>Cytophagales</taxon>
        <taxon>Cytophagaceae</taxon>
        <taxon>Siphonobacter</taxon>
    </lineage>
</organism>
<dbReference type="RefSeq" id="WP_143010996.1">
    <property type="nucleotide sequence ID" value="NZ_FNGS01000001.1"/>
</dbReference>
<dbReference type="GO" id="GO:0016987">
    <property type="term" value="F:sigma factor activity"/>
    <property type="evidence" value="ECO:0007669"/>
    <property type="project" value="UniProtKB-KW"/>
</dbReference>
<gene>
    <name evidence="8" type="ORF">SAMN04488090_0501</name>
</gene>
<keyword evidence="2" id="KW-0805">Transcription regulation</keyword>
<dbReference type="NCBIfam" id="TIGR02937">
    <property type="entry name" value="sigma70-ECF"/>
    <property type="match status" value="1"/>
</dbReference>
<dbReference type="InterPro" id="IPR039425">
    <property type="entry name" value="RNA_pol_sigma-70-like"/>
</dbReference>
<dbReference type="EMBL" id="FNGS01000001">
    <property type="protein sequence ID" value="SDL25157.1"/>
    <property type="molecule type" value="Genomic_DNA"/>
</dbReference>
<evidence type="ECO:0000256" key="1">
    <source>
        <dbReference type="ARBA" id="ARBA00010641"/>
    </source>
</evidence>
<dbReference type="InterPro" id="IPR013324">
    <property type="entry name" value="RNA_pol_sigma_r3/r4-like"/>
</dbReference>
<dbReference type="PANTHER" id="PTHR43133">
    <property type="entry name" value="RNA POLYMERASE ECF-TYPE SIGMA FACTO"/>
    <property type="match status" value="1"/>
</dbReference>
<dbReference type="CDD" id="cd06171">
    <property type="entry name" value="Sigma70_r4"/>
    <property type="match status" value="1"/>
</dbReference>
<dbReference type="Proteomes" id="UP000198901">
    <property type="component" value="Unassembled WGS sequence"/>
</dbReference>
<dbReference type="SUPFAM" id="SSF88659">
    <property type="entry name" value="Sigma3 and sigma4 domains of RNA polymerase sigma factors"/>
    <property type="match status" value="1"/>
</dbReference>
<keyword evidence="3" id="KW-0731">Sigma factor</keyword>
<dbReference type="Gene3D" id="1.10.10.10">
    <property type="entry name" value="Winged helix-like DNA-binding domain superfamily/Winged helix DNA-binding domain"/>
    <property type="match status" value="1"/>
</dbReference>
<evidence type="ECO:0000313" key="8">
    <source>
        <dbReference type="EMBL" id="SDL25157.1"/>
    </source>
</evidence>
<sequence length="201" mass="24231">MTDPAKTEDFLLWNGVGDSDEAAFNTLMRRHYKSLFRYGIRIHADEDLVRDAIQEVFISVWERRHKLPEIDSPRSYLLGSLRKRILYELRQSRWERLDEMADQFHVDFSFDHVLISREEDLLTRQKIETFLNSLPPRQKEIIHLRFYQNLSCEEIADVMKMNRQSVYNLLHETLRRLRRQWGPVGVYLLLSQLHESPFHVF</sequence>
<dbReference type="STRING" id="563176.SAMN04488090_0501"/>
<keyword evidence="9" id="KW-1185">Reference proteome</keyword>
<protein>
    <submittedName>
        <fullName evidence="8">RNA polymerase sigma factor, sigma-70 family</fullName>
    </submittedName>
</protein>
<dbReference type="InterPro" id="IPR014284">
    <property type="entry name" value="RNA_pol_sigma-70_dom"/>
</dbReference>
<evidence type="ECO:0000256" key="4">
    <source>
        <dbReference type="ARBA" id="ARBA00023125"/>
    </source>
</evidence>
<proteinExistence type="inferred from homology"/>
<keyword evidence="4" id="KW-0238">DNA-binding</keyword>
<reference evidence="8 9" key="1">
    <citation type="submission" date="2016-10" db="EMBL/GenBank/DDBJ databases">
        <authorList>
            <person name="de Groot N.N."/>
        </authorList>
    </citation>
    <scope>NUCLEOTIDE SEQUENCE [LARGE SCALE GENOMIC DNA]</scope>
    <source>
        <strain evidence="8 9">DSM 21668</strain>
    </source>
</reference>
<dbReference type="SUPFAM" id="SSF88946">
    <property type="entry name" value="Sigma2 domain of RNA polymerase sigma factors"/>
    <property type="match status" value="1"/>
</dbReference>
<name>A0A1G9IIY9_9BACT</name>
<evidence type="ECO:0000259" key="6">
    <source>
        <dbReference type="Pfam" id="PF04542"/>
    </source>
</evidence>
<evidence type="ECO:0000256" key="5">
    <source>
        <dbReference type="ARBA" id="ARBA00023163"/>
    </source>
</evidence>
<dbReference type="Gene3D" id="1.10.1740.10">
    <property type="match status" value="1"/>
</dbReference>
<evidence type="ECO:0000256" key="2">
    <source>
        <dbReference type="ARBA" id="ARBA00023015"/>
    </source>
</evidence>
<comment type="similarity">
    <text evidence="1">Belongs to the sigma-70 factor family. ECF subfamily.</text>
</comment>
<dbReference type="PANTHER" id="PTHR43133:SF46">
    <property type="entry name" value="RNA POLYMERASE SIGMA-70 FACTOR ECF SUBFAMILY"/>
    <property type="match status" value="1"/>
</dbReference>
<accession>A0A1G9IIY9</accession>
<dbReference type="GO" id="GO:0003677">
    <property type="term" value="F:DNA binding"/>
    <property type="evidence" value="ECO:0007669"/>
    <property type="project" value="UniProtKB-KW"/>
</dbReference>
<dbReference type="Pfam" id="PF04545">
    <property type="entry name" value="Sigma70_r4"/>
    <property type="match status" value="1"/>
</dbReference>
<keyword evidence="5" id="KW-0804">Transcription</keyword>
<dbReference type="InterPro" id="IPR013325">
    <property type="entry name" value="RNA_pol_sigma_r2"/>
</dbReference>
<dbReference type="OrthoDB" id="9150024at2"/>
<dbReference type="GO" id="GO:0006352">
    <property type="term" value="P:DNA-templated transcription initiation"/>
    <property type="evidence" value="ECO:0007669"/>
    <property type="project" value="InterPro"/>
</dbReference>
<dbReference type="InterPro" id="IPR007630">
    <property type="entry name" value="RNA_pol_sigma70_r4"/>
</dbReference>
<feature type="domain" description="RNA polymerase sigma-70 region 4" evidence="7">
    <location>
        <begin position="131"/>
        <end position="178"/>
    </location>
</feature>
<dbReference type="InterPro" id="IPR036388">
    <property type="entry name" value="WH-like_DNA-bd_sf"/>
</dbReference>
<feature type="domain" description="RNA polymerase sigma-70 region 2" evidence="6">
    <location>
        <begin position="27"/>
        <end position="94"/>
    </location>
</feature>
<dbReference type="InterPro" id="IPR007627">
    <property type="entry name" value="RNA_pol_sigma70_r2"/>
</dbReference>
<evidence type="ECO:0000313" key="9">
    <source>
        <dbReference type="Proteomes" id="UP000198901"/>
    </source>
</evidence>
<evidence type="ECO:0000256" key="3">
    <source>
        <dbReference type="ARBA" id="ARBA00023082"/>
    </source>
</evidence>
<evidence type="ECO:0000259" key="7">
    <source>
        <dbReference type="Pfam" id="PF04545"/>
    </source>
</evidence>
<dbReference type="AlphaFoldDB" id="A0A1G9IIY9"/>
<dbReference type="Pfam" id="PF04542">
    <property type="entry name" value="Sigma70_r2"/>
    <property type="match status" value="1"/>
</dbReference>